<accession>A0ABP3EU97</accession>
<dbReference type="Proteomes" id="UP001500967">
    <property type="component" value="Unassembled WGS sequence"/>
</dbReference>
<name>A0ABP3EU97_9ACTN</name>
<proteinExistence type="predicted"/>
<gene>
    <name evidence="1" type="ORF">GCM10009539_72460</name>
</gene>
<reference evidence="2" key="1">
    <citation type="journal article" date="2019" name="Int. J. Syst. Evol. Microbiol.">
        <title>The Global Catalogue of Microorganisms (GCM) 10K type strain sequencing project: providing services to taxonomists for standard genome sequencing and annotation.</title>
        <authorList>
            <consortium name="The Broad Institute Genomics Platform"/>
            <consortium name="The Broad Institute Genome Sequencing Center for Infectious Disease"/>
            <person name="Wu L."/>
            <person name="Ma J."/>
        </authorList>
    </citation>
    <scope>NUCLEOTIDE SEQUENCE [LARGE SCALE GENOMIC DNA]</scope>
    <source>
        <strain evidence="2">JCM 10425</strain>
    </source>
</reference>
<dbReference type="EMBL" id="BAAAGX010000033">
    <property type="protein sequence ID" value="GAA0274307.1"/>
    <property type="molecule type" value="Genomic_DNA"/>
</dbReference>
<protein>
    <submittedName>
        <fullName evidence="1">Uncharacterized protein</fullName>
    </submittedName>
</protein>
<evidence type="ECO:0000313" key="1">
    <source>
        <dbReference type="EMBL" id="GAA0274307.1"/>
    </source>
</evidence>
<evidence type="ECO:0000313" key="2">
    <source>
        <dbReference type="Proteomes" id="UP001500967"/>
    </source>
</evidence>
<organism evidence="1 2">
    <name type="scientific">Cryptosporangium japonicum</name>
    <dbReference type="NCBI Taxonomy" id="80872"/>
    <lineage>
        <taxon>Bacteria</taxon>
        <taxon>Bacillati</taxon>
        <taxon>Actinomycetota</taxon>
        <taxon>Actinomycetes</taxon>
        <taxon>Cryptosporangiales</taxon>
        <taxon>Cryptosporangiaceae</taxon>
        <taxon>Cryptosporangium</taxon>
    </lineage>
</organism>
<comment type="caution">
    <text evidence="1">The sequence shown here is derived from an EMBL/GenBank/DDBJ whole genome shotgun (WGS) entry which is preliminary data.</text>
</comment>
<keyword evidence="2" id="KW-1185">Reference proteome</keyword>
<sequence length="89" mass="9530">MNARRPVQGDHAAILVTAATDDVAGRRQSVLDEVAAARPGIDTAALDLSDPASITDFNARLRADCRARRLFRHESGLAFLRALPAVHVA</sequence>